<dbReference type="PANTHER" id="PTHR13383:SF11">
    <property type="entry name" value="RIBONUCLEASE H2 SUBUNIT B"/>
    <property type="match status" value="1"/>
</dbReference>
<evidence type="ECO:0000256" key="4">
    <source>
        <dbReference type="ARBA" id="ARBA00024778"/>
    </source>
</evidence>
<dbReference type="RefSeq" id="XP_016257742.1">
    <property type="nucleotide sequence ID" value="XM_016411701.1"/>
</dbReference>
<proteinExistence type="predicted"/>
<feature type="region of interest" description="Disordered" evidence="6">
    <location>
        <begin position="1"/>
        <end position="25"/>
    </location>
</feature>
<protein>
    <recommendedName>
        <fullName evidence="2">Ribonuclease H2 subunit B</fullName>
    </recommendedName>
    <alternativeName>
        <fullName evidence="5">Ribonuclease HI subunit B</fullName>
    </alternativeName>
</protein>
<dbReference type="Pfam" id="PF09468">
    <property type="entry name" value="RNase_H2-Ydr279"/>
    <property type="match status" value="1"/>
</dbReference>
<evidence type="ECO:0000259" key="8">
    <source>
        <dbReference type="Pfam" id="PF17745"/>
    </source>
</evidence>
<dbReference type="PANTHER" id="PTHR13383">
    <property type="entry name" value="RIBONUCLEASE H2 SUBUNIT B"/>
    <property type="match status" value="1"/>
</dbReference>
<gene>
    <name evidence="9" type="ORF">PV06_10176</name>
</gene>
<dbReference type="InterPro" id="IPR040456">
    <property type="entry name" value="RNase_H2_suB"/>
</dbReference>
<dbReference type="InterPro" id="IPR041195">
    <property type="entry name" value="Rnh202_N"/>
</dbReference>
<evidence type="ECO:0000256" key="3">
    <source>
        <dbReference type="ARBA" id="ARBA00023242"/>
    </source>
</evidence>
<dbReference type="AlphaFoldDB" id="A0A0D2AB29"/>
<reference evidence="9 10" key="1">
    <citation type="submission" date="2015-01" db="EMBL/GenBank/DDBJ databases">
        <title>The Genome Sequence of Exophiala oligosperma CBS72588.</title>
        <authorList>
            <consortium name="The Broad Institute Genomics Platform"/>
            <person name="Cuomo C."/>
            <person name="de Hoog S."/>
            <person name="Gorbushina A."/>
            <person name="Stielow B."/>
            <person name="Teixiera M."/>
            <person name="Abouelleil A."/>
            <person name="Chapman S.B."/>
            <person name="Priest M."/>
            <person name="Young S.K."/>
            <person name="Wortman J."/>
            <person name="Nusbaum C."/>
            <person name="Birren B."/>
        </authorList>
    </citation>
    <scope>NUCLEOTIDE SEQUENCE [LARGE SCALE GENOMIC DNA]</scope>
    <source>
        <strain evidence="9 10">CBS 72588</strain>
    </source>
</reference>
<dbReference type="EMBL" id="KN847343">
    <property type="protein sequence ID" value="KIW37526.1"/>
    <property type="molecule type" value="Genomic_DNA"/>
</dbReference>
<dbReference type="STRING" id="215243.A0A0D2AB29"/>
<evidence type="ECO:0000256" key="1">
    <source>
        <dbReference type="ARBA" id="ARBA00004123"/>
    </source>
</evidence>
<evidence type="ECO:0000256" key="5">
    <source>
        <dbReference type="ARBA" id="ARBA00033464"/>
    </source>
</evidence>
<dbReference type="Gene3D" id="1.10.20.120">
    <property type="match status" value="1"/>
</dbReference>
<sequence>MVVTRSATSSPVKKSVGKDNNGGSDLRHFILPKEISERSRFVLLRHPRDTSVQRFLFCPNLGLFQFIKVETPRSDPRSLFFHGPPSETSSKRGDTAVDGNSTDSRDGKISKSAEIFVATPFDLAFLLIPFVIPSKPPTGKHLFQPADDIFEQHVEDDKHLRYILENGRSHVQEAMSRFCDTIEAGDEQMYRPNEDKTLSMIMDKVKIVIENSLPASLEEKFVVRALETPVLSVKREDTKTSTKSEPASLDDAGSLSDNMDSQSTTASTAPSAVFSEASVATSTAGTVVASDAVPQKLLDLRKRSIVLDFILASYVPEPISQRLKAKLEGGDSPLDLKPLEEHMKSLAALRADALASRSLGDFSRKRGLEDEEAADMRAEKKRKQEEEDKKKKMGESRGVRDLKKVNVSGMKKMSDFFTKKPAGKAKR</sequence>
<feature type="compositionally biased region" description="Basic and acidic residues" evidence="6">
    <location>
        <begin position="365"/>
        <end position="404"/>
    </location>
</feature>
<accession>A0A0D2AB29</accession>
<keyword evidence="10" id="KW-1185">Reference proteome</keyword>
<evidence type="ECO:0000313" key="9">
    <source>
        <dbReference type="EMBL" id="KIW37526.1"/>
    </source>
</evidence>
<evidence type="ECO:0000256" key="2">
    <source>
        <dbReference type="ARBA" id="ARBA00019062"/>
    </source>
</evidence>
<dbReference type="GO" id="GO:0032299">
    <property type="term" value="C:ribonuclease H2 complex"/>
    <property type="evidence" value="ECO:0007669"/>
    <property type="project" value="InterPro"/>
</dbReference>
<feature type="region of interest" description="Disordered" evidence="6">
    <location>
        <begin position="234"/>
        <end position="267"/>
    </location>
</feature>
<dbReference type="HOGENOM" id="CLU_057573_0_0_1"/>
<feature type="region of interest" description="Disordered" evidence="6">
    <location>
        <begin position="77"/>
        <end position="107"/>
    </location>
</feature>
<evidence type="ECO:0000256" key="6">
    <source>
        <dbReference type="SAM" id="MobiDB-lite"/>
    </source>
</evidence>
<dbReference type="GO" id="GO:0006401">
    <property type="term" value="P:RNA catabolic process"/>
    <property type="evidence" value="ECO:0007669"/>
    <property type="project" value="TreeGrafter"/>
</dbReference>
<dbReference type="Proteomes" id="UP000053342">
    <property type="component" value="Unassembled WGS sequence"/>
</dbReference>
<name>A0A0D2AB29_9EURO</name>
<dbReference type="OrthoDB" id="29098at2759"/>
<dbReference type="GeneID" id="27362250"/>
<comment type="subcellular location">
    <subcellularLocation>
        <location evidence="1">Nucleus</location>
    </subcellularLocation>
</comment>
<organism evidence="9 10">
    <name type="scientific">Exophiala oligosperma</name>
    <dbReference type="NCBI Taxonomy" id="215243"/>
    <lineage>
        <taxon>Eukaryota</taxon>
        <taxon>Fungi</taxon>
        <taxon>Dikarya</taxon>
        <taxon>Ascomycota</taxon>
        <taxon>Pezizomycotina</taxon>
        <taxon>Eurotiomycetes</taxon>
        <taxon>Chaetothyriomycetidae</taxon>
        <taxon>Chaetothyriales</taxon>
        <taxon>Herpotrichiellaceae</taxon>
        <taxon>Exophiala</taxon>
    </lineage>
</organism>
<dbReference type="CDD" id="cd09270">
    <property type="entry name" value="RNase_H2-B"/>
    <property type="match status" value="1"/>
</dbReference>
<dbReference type="GO" id="GO:0005654">
    <property type="term" value="C:nucleoplasm"/>
    <property type="evidence" value="ECO:0007669"/>
    <property type="project" value="TreeGrafter"/>
</dbReference>
<keyword evidence="3" id="KW-0539">Nucleus</keyword>
<dbReference type="InterPro" id="IPR019024">
    <property type="entry name" value="RNase_H2_suB_wHTH"/>
</dbReference>
<comment type="function">
    <text evidence="4">Non catalytic subunit of RNase H2, an endonuclease that specifically degrades the RNA of RNA:DNA hybrids. Participates in DNA replication, possibly by mediating the removal of lagging-strand Okazaki fragment RNA primers during DNA replication. Mediates the excision of single ribonucleotides from DNA:RNA duplexes.</text>
</comment>
<feature type="domain" description="Ribonuclease H2 subunit B wHTH" evidence="7">
    <location>
        <begin position="125"/>
        <end position="324"/>
    </location>
</feature>
<evidence type="ECO:0000259" key="7">
    <source>
        <dbReference type="Pfam" id="PF09468"/>
    </source>
</evidence>
<feature type="domain" description="Rnh202 triple barrel" evidence="8">
    <location>
        <begin position="30"/>
        <end position="122"/>
    </location>
</feature>
<feature type="region of interest" description="Disordered" evidence="6">
    <location>
        <begin position="365"/>
        <end position="427"/>
    </location>
</feature>
<evidence type="ECO:0000313" key="10">
    <source>
        <dbReference type="Proteomes" id="UP000053342"/>
    </source>
</evidence>
<dbReference type="VEuPathDB" id="FungiDB:PV06_10176"/>
<dbReference type="Pfam" id="PF17745">
    <property type="entry name" value="Ydr279_N"/>
    <property type="match status" value="1"/>
</dbReference>
<feature type="compositionally biased region" description="Polar residues" evidence="6">
    <location>
        <begin position="1"/>
        <end position="12"/>
    </location>
</feature>